<gene>
    <name evidence="2" type="ORF">ACFONC_03950</name>
</gene>
<evidence type="ECO:0000313" key="2">
    <source>
        <dbReference type="EMBL" id="MFC3715301.1"/>
    </source>
</evidence>
<evidence type="ECO:0008006" key="4">
    <source>
        <dbReference type="Google" id="ProtNLM"/>
    </source>
</evidence>
<evidence type="ECO:0000256" key="1">
    <source>
        <dbReference type="SAM" id="MobiDB-lite"/>
    </source>
</evidence>
<dbReference type="EMBL" id="JBHRYA010000003">
    <property type="protein sequence ID" value="MFC3715301.1"/>
    <property type="molecule type" value="Genomic_DNA"/>
</dbReference>
<accession>A0ABV7XHS7</accession>
<keyword evidence="3" id="KW-1185">Reference proteome</keyword>
<evidence type="ECO:0000313" key="3">
    <source>
        <dbReference type="Proteomes" id="UP001595705"/>
    </source>
</evidence>
<proteinExistence type="predicted"/>
<dbReference type="Proteomes" id="UP001595705">
    <property type="component" value="Unassembled WGS sequence"/>
</dbReference>
<dbReference type="PROSITE" id="PS51257">
    <property type="entry name" value="PROKAR_LIPOPROTEIN"/>
    <property type="match status" value="1"/>
</dbReference>
<sequence>MRPSVHPIRFLAAAALAVAVLGASGCSWFRKGDELYAQSPENRPLEVPPDLNLPDTSGAMKLPAGDATQSVSRSSVGAPAASAPNNTGFTVAGERDAVFDRIGEVLAATDGVAIASKAQILGTYDVDYEGSKFLLRVTKVQAGAYVSAVDPRGLPASGEAPAKLIATLKAALGAG</sequence>
<name>A0ABV7XHS7_9GAMM</name>
<comment type="caution">
    <text evidence="2">The sequence shown here is derived from an EMBL/GenBank/DDBJ whole genome shotgun (WGS) entry which is preliminary data.</text>
</comment>
<protein>
    <recommendedName>
        <fullName evidence="4">Beta-barrel assembly machine subunit BamC</fullName>
    </recommendedName>
</protein>
<feature type="region of interest" description="Disordered" evidence="1">
    <location>
        <begin position="40"/>
        <end position="87"/>
    </location>
</feature>
<dbReference type="RefSeq" id="WP_386742427.1">
    <property type="nucleotide sequence ID" value="NZ_JBHRYA010000003.1"/>
</dbReference>
<organism evidence="2 3">
    <name type="scientific">Luteimonas soli</name>
    <dbReference type="NCBI Taxonomy" id="1648966"/>
    <lineage>
        <taxon>Bacteria</taxon>
        <taxon>Pseudomonadati</taxon>
        <taxon>Pseudomonadota</taxon>
        <taxon>Gammaproteobacteria</taxon>
        <taxon>Lysobacterales</taxon>
        <taxon>Lysobacteraceae</taxon>
        <taxon>Luteimonas</taxon>
    </lineage>
</organism>
<reference evidence="3" key="1">
    <citation type="journal article" date="2019" name="Int. J. Syst. Evol. Microbiol.">
        <title>The Global Catalogue of Microorganisms (GCM) 10K type strain sequencing project: providing services to taxonomists for standard genome sequencing and annotation.</title>
        <authorList>
            <consortium name="The Broad Institute Genomics Platform"/>
            <consortium name="The Broad Institute Genome Sequencing Center for Infectious Disease"/>
            <person name="Wu L."/>
            <person name="Ma J."/>
        </authorList>
    </citation>
    <scope>NUCLEOTIDE SEQUENCE [LARGE SCALE GENOMIC DNA]</scope>
    <source>
        <strain evidence="3">KCTC 42441</strain>
    </source>
</reference>